<dbReference type="InterPro" id="IPR007712">
    <property type="entry name" value="RelE/ParE_toxin"/>
</dbReference>
<evidence type="ECO:0000313" key="4">
    <source>
        <dbReference type="Proteomes" id="UP000004162"/>
    </source>
</evidence>
<dbReference type="InterPro" id="IPR035093">
    <property type="entry name" value="RelE/ParE_toxin_dom_sf"/>
</dbReference>
<dbReference type="NCBIfam" id="TIGR02385">
    <property type="entry name" value="RelE_StbE"/>
    <property type="match status" value="1"/>
</dbReference>
<dbReference type="Pfam" id="PF05016">
    <property type="entry name" value="ParE_toxin"/>
    <property type="match status" value="1"/>
</dbReference>
<comment type="caution">
    <text evidence="3">The sequence shown here is derived from an EMBL/GenBank/DDBJ whole genome shotgun (WGS) entry which is preliminary data.</text>
</comment>
<reference evidence="3 4" key="2">
    <citation type="submission" date="2006-07" db="EMBL/GenBank/DDBJ databases">
        <title>Sequencing of the draft genome and assembly of Chlorobium ferroxidans DSM 13031.</title>
        <authorList>
            <consortium name="US DOE Joint Genome Institute (JGI-PGF)"/>
            <person name="Copeland A."/>
            <person name="Lucas S."/>
            <person name="Lapidus A."/>
            <person name="Barry K."/>
            <person name="Glavina del Rio T."/>
            <person name="Dalin E."/>
            <person name="Tice H."/>
            <person name="Bruce D."/>
            <person name="Pitluck S."/>
            <person name="Richardson P."/>
        </authorList>
    </citation>
    <scope>NUCLEOTIDE SEQUENCE [LARGE SCALE GENOMIC DNA]</scope>
    <source>
        <strain evidence="3 4">DSM 13031</strain>
    </source>
</reference>
<proteinExistence type="inferred from homology"/>
<name>Q0YS60_9CHLB</name>
<dbReference type="Proteomes" id="UP000004162">
    <property type="component" value="Unassembled WGS sequence"/>
</dbReference>
<reference evidence="3 4" key="1">
    <citation type="submission" date="2006-07" db="EMBL/GenBank/DDBJ databases">
        <title>Annotation of the draft genome assembly of Chlorobium ferroxidans DSM 13031.</title>
        <authorList>
            <consortium name="US DOE Joint Genome Institute (JGI-ORNL)"/>
            <person name="Larimer F."/>
            <person name="Land M."/>
            <person name="Hauser L."/>
        </authorList>
    </citation>
    <scope>NUCLEOTIDE SEQUENCE [LARGE SCALE GENOMIC DNA]</scope>
    <source>
        <strain evidence="3 4">DSM 13031</strain>
    </source>
</reference>
<sequence>MSVVYKVLWTHAAERDLGDITAFIASDNPQNALHVLEKIRNKAASLYSLPERGRIVPELHSNGIFIYRELIISPWRLLYRIAESNVYVMALLDGRRNVEDILLNRLVQL</sequence>
<dbReference type="InterPro" id="IPR051803">
    <property type="entry name" value="TA_system_RelE-like_toxin"/>
</dbReference>
<gene>
    <name evidence="3" type="ORF">CferDRAFT_1181</name>
</gene>
<evidence type="ECO:0000256" key="2">
    <source>
        <dbReference type="ARBA" id="ARBA00022649"/>
    </source>
</evidence>
<evidence type="ECO:0000256" key="1">
    <source>
        <dbReference type="ARBA" id="ARBA00006226"/>
    </source>
</evidence>
<dbReference type="EMBL" id="AASE01000007">
    <property type="protein sequence ID" value="EAT59174.1"/>
    <property type="molecule type" value="Genomic_DNA"/>
</dbReference>
<dbReference type="RefSeq" id="WP_006366242.1">
    <property type="nucleotide sequence ID" value="NZ_AASE01000007.1"/>
</dbReference>
<keyword evidence="2" id="KW-1277">Toxin-antitoxin system</keyword>
<comment type="similarity">
    <text evidence="1">Belongs to the RelE toxin family.</text>
</comment>
<dbReference type="Gene3D" id="3.30.2310.20">
    <property type="entry name" value="RelE-like"/>
    <property type="match status" value="1"/>
</dbReference>
<dbReference type="OrthoDB" id="5574284at2"/>
<evidence type="ECO:0000313" key="3">
    <source>
        <dbReference type="EMBL" id="EAT59174.1"/>
    </source>
</evidence>
<accession>Q0YS60</accession>
<keyword evidence="4" id="KW-1185">Reference proteome</keyword>
<protein>
    <submittedName>
        <fullName evidence="3">Addiction module toxin, RelE/StbE</fullName>
    </submittedName>
</protein>
<dbReference type="AlphaFoldDB" id="Q0YS60"/>
<dbReference type="PANTHER" id="PTHR33755">
    <property type="entry name" value="TOXIN PARE1-RELATED"/>
    <property type="match status" value="1"/>
</dbReference>
<organism evidence="3 4">
    <name type="scientific">Chlorobium ferrooxidans DSM 13031</name>
    <dbReference type="NCBI Taxonomy" id="377431"/>
    <lineage>
        <taxon>Bacteria</taxon>
        <taxon>Pseudomonadati</taxon>
        <taxon>Chlorobiota</taxon>
        <taxon>Chlorobiia</taxon>
        <taxon>Chlorobiales</taxon>
        <taxon>Chlorobiaceae</taxon>
        <taxon>Chlorobium/Pelodictyon group</taxon>
        <taxon>Chlorobium</taxon>
    </lineage>
</organism>